<name>A0A6L8LKM3_9RHOB</name>
<gene>
    <name evidence="3" type="ORF">GR167_14545</name>
</gene>
<feature type="compositionally biased region" description="Pro residues" evidence="1">
    <location>
        <begin position="113"/>
        <end position="124"/>
    </location>
</feature>
<evidence type="ECO:0000256" key="1">
    <source>
        <dbReference type="SAM" id="MobiDB-lite"/>
    </source>
</evidence>
<protein>
    <recommendedName>
        <fullName evidence="5">AAA+ family ATPase</fullName>
    </recommendedName>
</protein>
<comment type="caution">
    <text evidence="3">The sequence shown here is derived from an EMBL/GenBank/DDBJ whole genome shotgun (WGS) entry which is preliminary data.</text>
</comment>
<dbReference type="Proteomes" id="UP000479043">
    <property type="component" value="Unassembled WGS sequence"/>
</dbReference>
<feature type="compositionally biased region" description="Basic and acidic residues" evidence="1">
    <location>
        <begin position="127"/>
        <end position="136"/>
    </location>
</feature>
<feature type="chain" id="PRO_5026960102" description="AAA+ family ATPase" evidence="2">
    <location>
        <begin position="21"/>
        <end position="136"/>
    </location>
</feature>
<keyword evidence="2" id="KW-0732">Signal</keyword>
<accession>A0A6L8LKM3</accession>
<dbReference type="AlphaFoldDB" id="A0A6L8LKM3"/>
<evidence type="ECO:0000313" key="4">
    <source>
        <dbReference type="Proteomes" id="UP000479043"/>
    </source>
</evidence>
<feature type="region of interest" description="Disordered" evidence="1">
    <location>
        <begin position="109"/>
        <end position="136"/>
    </location>
</feature>
<organism evidence="3 4">
    <name type="scientific">Thalassovita mangrovi</name>
    <dbReference type="NCBI Taxonomy" id="2692236"/>
    <lineage>
        <taxon>Bacteria</taxon>
        <taxon>Pseudomonadati</taxon>
        <taxon>Pseudomonadota</taxon>
        <taxon>Alphaproteobacteria</taxon>
        <taxon>Rhodobacterales</taxon>
        <taxon>Roseobacteraceae</taxon>
        <taxon>Thalassovita</taxon>
    </lineage>
</organism>
<keyword evidence="4" id="KW-1185">Reference proteome</keyword>
<evidence type="ECO:0000256" key="2">
    <source>
        <dbReference type="SAM" id="SignalP"/>
    </source>
</evidence>
<sequence length="136" mass="15029">MKHVLATALSAALLAQPVFAQDQDAPSPAPEEEGFSLMEEGAKLFFRGIMQEMEPALEDLQDLTEEMEPALRQFAQEMGPALRDLMGKVDDITMYHPPELLPNGDIILRRKTPLPPPDMPPAPNALPDKEEGQIDL</sequence>
<feature type="signal peptide" evidence="2">
    <location>
        <begin position="1"/>
        <end position="20"/>
    </location>
</feature>
<dbReference type="EMBL" id="WWEN01000006">
    <property type="protein sequence ID" value="MYM56534.1"/>
    <property type="molecule type" value="Genomic_DNA"/>
</dbReference>
<evidence type="ECO:0000313" key="3">
    <source>
        <dbReference type="EMBL" id="MYM56534.1"/>
    </source>
</evidence>
<reference evidence="3 4" key="1">
    <citation type="submission" date="2020-01" db="EMBL/GenBank/DDBJ databases">
        <authorList>
            <person name="Chen S."/>
        </authorList>
    </citation>
    <scope>NUCLEOTIDE SEQUENCE [LARGE SCALE GENOMIC DNA]</scope>
    <source>
        <strain evidence="3 4">GS-10</strain>
    </source>
</reference>
<proteinExistence type="predicted"/>
<evidence type="ECO:0008006" key="5">
    <source>
        <dbReference type="Google" id="ProtNLM"/>
    </source>
</evidence>
<dbReference type="RefSeq" id="WP_160974436.1">
    <property type="nucleotide sequence ID" value="NZ_WWEN01000006.1"/>
</dbReference>